<name>A0A3S0L4Q4_9GAMM</name>
<evidence type="ECO:0000256" key="6">
    <source>
        <dbReference type="ARBA" id="ARBA00023136"/>
    </source>
</evidence>
<gene>
    <name evidence="8" type="ORF">EKG39_20925</name>
</gene>
<dbReference type="Pfam" id="PF01810">
    <property type="entry name" value="LysE"/>
    <property type="match status" value="1"/>
</dbReference>
<feature type="transmembrane region" description="Helical" evidence="7">
    <location>
        <begin position="40"/>
        <end position="64"/>
    </location>
</feature>
<feature type="transmembrane region" description="Helical" evidence="7">
    <location>
        <begin position="6"/>
        <end position="28"/>
    </location>
</feature>
<dbReference type="OrthoDB" id="9804822at2"/>
<dbReference type="AlphaFoldDB" id="A0A3S0L4Q4"/>
<reference evidence="8 9" key="1">
    <citation type="submission" date="2018-12" db="EMBL/GenBank/DDBJ databases">
        <authorList>
            <person name="Yu L."/>
        </authorList>
    </citation>
    <scope>NUCLEOTIDE SEQUENCE [LARGE SCALE GENOMIC DNA]</scope>
    <source>
        <strain evidence="8 9">HAW-EB5</strain>
    </source>
</reference>
<dbReference type="InterPro" id="IPR001123">
    <property type="entry name" value="LeuE-type"/>
</dbReference>
<comment type="similarity">
    <text evidence="2">Belongs to the Rht family.</text>
</comment>
<keyword evidence="5 7" id="KW-1133">Transmembrane helix</keyword>
<feature type="transmembrane region" description="Helical" evidence="7">
    <location>
        <begin position="152"/>
        <end position="175"/>
    </location>
</feature>
<comment type="caution">
    <text evidence="8">The sequence shown here is derived from an EMBL/GenBank/DDBJ whole genome shotgun (WGS) entry which is preliminary data.</text>
</comment>
<protein>
    <submittedName>
        <fullName evidence="8">LysE family translocator</fullName>
    </submittedName>
</protein>
<evidence type="ECO:0000313" key="8">
    <source>
        <dbReference type="EMBL" id="RTR26976.1"/>
    </source>
</evidence>
<dbReference type="GO" id="GO:0042970">
    <property type="term" value="F:homoserine transmembrane transporter activity"/>
    <property type="evidence" value="ECO:0007669"/>
    <property type="project" value="TreeGrafter"/>
</dbReference>
<evidence type="ECO:0000256" key="3">
    <source>
        <dbReference type="ARBA" id="ARBA00022475"/>
    </source>
</evidence>
<dbReference type="Proteomes" id="UP000282060">
    <property type="component" value="Unassembled WGS sequence"/>
</dbReference>
<organism evidence="8 9">
    <name type="scientific">Shewanella atlantica</name>
    <dbReference type="NCBI Taxonomy" id="271099"/>
    <lineage>
        <taxon>Bacteria</taxon>
        <taxon>Pseudomonadati</taxon>
        <taxon>Pseudomonadota</taxon>
        <taxon>Gammaproteobacteria</taxon>
        <taxon>Alteromonadales</taxon>
        <taxon>Shewanellaceae</taxon>
        <taxon>Shewanella</taxon>
    </lineage>
</organism>
<dbReference type="PIRSF" id="PIRSF006324">
    <property type="entry name" value="LeuE"/>
    <property type="match status" value="1"/>
</dbReference>
<keyword evidence="9" id="KW-1185">Reference proteome</keyword>
<dbReference type="EMBL" id="RXNV01000018">
    <property type="protein sequence ID" value="RTR26976.1"/>
    <property type="molecule type" value="Genomic_DNA"/>
</dbReference>
<keyword evidence="4 7" id="KW-0812">Transmembrane</keyword>
<keyword evidence="6 7" id="KW-0472">Membrane</keyword>
<accession>A0A3S0L4Q4</accession>
<evidence type="ECO:0000313" key="9">
    <source>
        <dbReference type="Proteomes" id="UP000282060"/>
    </source>
</evidence>
<sequence length="208" mass="22215">MIFDTWLLYFFAVLLIAIAPGTMAVLSMSHGIHYGKSRSLATALGSVTSALILMAASAAGLGALLSATEYGFTILKYCGAAYLIFLGIKLLLTKASAQGLDLQHIKGKGSPKQMFKQAFLVGISNPKDLLFFGALFPQFIDISAPQGPQLATLAITWAVVDFSFVMLYASMANVLAPTLKTSNKLHWFDRTSGGVFITLAAILVTREG</sequence>
<keyword evidence="3" id="KW-1003">Cell membrane</keyword>
<dbReference type="GO" id="GO:0005886">
    <property type="term" value="C:plasma membrane"/>
    <property type="evidence" value="ECO:0007669"/>
    <property type="project" value="UniProtKB-SubCell"/>
</dbReference>
<proteinExistence type="inferred from homology"/>
<comment type="subcellular location">
    <subcellularLocation>
        <location evidence="1">Cell membrane</location>
        <topology evidence="1">Multi-pass membrane protein</topology>
    </subcellularLocation>
</comment>
<evidence type="ECO:0000256" key="2">
    <source>
        <dbReference type="ARBA" id="ARBA00007928"/>
    </source>
</evidence>
<dbReference type="RefSeq" id="WP_126507954.1">
    <property type="nucleotide sequence ID" value="NZ_RXNV01000018.1"/>
</dbReference>
<dbReference type="PANTHER" id="PTHR30086:SF14">
    <property type="entry name" value="HOMOSERINE_HOMOSERINE LACTONE EFFLUX PROTEIN"/>
    <property type="match status" value="1"/>
</dbReference>
<evidence type="ECO:0000256" key="1">
    <source>
        <dbReference type="ARBA" id="ARBA00004651"/>
    </source>
</evidence>
<dbReference type="PANTHER" id="PTHR30086">
    <property type="entry name" value="ARGININE EXPORTER PROTEIN ARGO"/>
    <property type="match status" value="1"/>
</dbReference>
<feature type="transmembrane region" description="Helical" evidence="7">
    <location>
        <begin position="70"/>
        <end position="92"/>
    </location>
</feature>
<evidence type="ECO:0000256" key="7">
    <source>
        <dbReference type="SAM" id="Phobius"/>
    </source>
</evidence>
<feature type="transmembrane region" description="Helical" evidence="7">
    <location>
        <begin position="118"/>
        <end position="140"/>
    </location>
</feature>
<evidence type="ECO:0000256" key="5">
    <source>
        <dbReference type="ARBA" id="ARBA00022989"/>
    </source>
</evidence>
<evidence type="ECO:0000256" key="4">
    <source>
        <dbReference type="ARBA" id="ARBA00022692"/>
    </source>
</evidence>